<dbReference type="GO" id="GO:0000976">
    <property type="term" value="F:transcription cis-regulatory region binding"/>
    <property type="evidence" value="ECO:0007669"/>
    <property type="project" value="InterPro"/>
</dbReference>
<dbReference type="GeneID" id="75826573"/>
<comment type="similarity">
    <text evidence="2">Belongs to the bZIP family.</text>
</comment>
<proteinExistence type="inferred from homology"/>
<reference evidence="8" key="2">
    <citation type="submission" date="2022-07" db="EMBL/GenBank/DDBJ databases">
        <authorList>
            <person name="Goncalves M.F.M."/>
            <person name="Hilario S."/>
            <person name="Van De Peer Y."/>
            <person name="Esteves A.C."/>
            <person name="Alves A."/>
        </authorList>
    </citation>
    <scope>NUCLEOTIDE SEQUENCE</scope>
    <source>
        <strain evidence="8">MUM 19.33</strain>
    </source>
</reference>
<dbReference type="CDD" id="cd14688">
    <property type="entry name" value="bZIP_YAP"/>
    <property type="match status" value="1"/>
</dbReference>
<evidence type="ECO:0000256" key="6">
    <source>
        <dbReference type="ARBA" id="ARBA00023242"/>
    </source>
</evidence>
<dbReference type="GO" id="GO:0090575">
    <property type="term" value="C:RNA polymerase II transcription regulator complex"/>
    <property type="evidence" value="ECO:0007669"/>
    <property type="project" value="TreeGrafter"/>
</dbReference>
<keyword evidence="4" id="KW-0238">DNA-binding</keyword>
<keyword evidence="6" id="KW-0539">Nucleus</keyword>
<evidence type="ECO:0000256" key="5">
    <source>
        <dbReference type="ARBA" id="ARBA00023163"/>
    </source>
</evidence>
<evidence type="ECO:0000256" key="2">
    <source>
        <dbReference type="ARBA" id="ARBA00007163"/>
    </source>
</evidence>
<sequence length="359" mass="39302">MLKKGKQRLFSNTSTSSYPQAPAPAPSSHHSSSPTQTSSDGGTQKVTKQQARRAQVRSAQIRHRQRKADHQKELEFDVSRYRGLIASARDDAEGLRKENEAMMTVLCELGVCNTQQAGSGKVTPELLRGVHGEDVAVCLKYDESLDSACLQISSTPPSLVTASTTAPSTVSNESMTRQQEDAAINFVLALEHVCWDHYKMGDFAHHAEPALTGNDDDGNQGHHLMATALCMDGAPAEVYGSRTEFSPRHRTSIPFLSRRQAVPSPSPGLRWEASGISLYNLRGLAASLNPGPEELTPVQAWFELAERYSPVTLVESGMLHDLQVQLKGVVRCVSFGAAMERAAFESVVERVVRQHRQIQ</sequence>
<dbReference type="RefSeq" id="XP_051361001.1">
    <property type="nucleotide sequence ID" value="XM_051507796.1"/>
</dbReference>
<dbReference type="InterPro" id="IPR046347">
    <property type="entry name" value="bZIP_sf"/>
</dbReference>
<dbReference type="PANTHER" id="PTHR40621">
    <property type="entry name" value="TRANSCRIPTION FACTOR KAPC-RELATED"/>
    <property type="match status" value="1"/>
</dbReference>
<evidence type="ECO:0000313" key="8">
    <source>
        <dbReference type="EMBL" id="KAI6780145.1"/>
    </source>
</evidence>
<dbReference type="InterPro" id="IPR050936">
    <property type="entry name" value="AP-1-like"/>
</dbReference>
<evidence type="ECO:0000256" key="1">
    <source>
        <dbReference type="ARBA" id="ARBA00004123"/>
    </source>
</evidence>
<feature type="region of interest" description="Disordered" evidence="7">
    <location>
        <begin position="1"/>
        <end position="72"/>
    </location>
</feature>
<dbReference type="PANTHER" id="PTHR40621:SF11">
    <property type="entry name" value="TRANSCRIPTION FACTOR KAPC-RELATED"/>
    <property type="match status" value="1"/>
</dbReference>
<evidence type="ECO:0000256" key="4">
    <source>
        <dbReference type="ARBA" id="ARBA00023125"/>
    </source>
</evidence>
<dbReference type="EMBL" id="JAGIXG020000036">
    <property type="protein sequence ID" value="KAI6780145.1"/>
    <property type="molecule type" value="Genomic_DNA"/>
</dbReference>
<feature type="compositionally biased region" description="Low complexity" evidence="7">
    <location>
        <begin position="13"/>
        <end position="39"/>
    </location>
</feature>
<feature type="compositionally biased region" description="Basic residues" evidence="7">
    <location>
        <begin position="50"/>
        <end position="67"/>
    </location>
</feature>
<dbReference type="GO" id="GO:0001228">
    <property type="term" value="F:DNA-binding transcription activator activity, RNA polymerase II-specific"/>
    <property type="evidence" value="ECO:0007669"/>
    <property type="project" value="TreeGrafter"/>
</dbReference>
<evidence type="ECO:0000313" key="9">
    <source>
        <dbReference type="Proteomes" id="UP001055219"/>
    </source>
</evidence>
<dbReference type="Gene3D" id="1.20.5.170">
    <property type="match status" value="1"/>
</dbReference>
<protein>
    <submittedName>
        <fullName evidence="8">Alanine racemase</fullName>
    </submittedName>
</protein>
<organism evidence="8 9">
    <name type="scientific">Emericellopsis cladophorae</name>
    <dbReference type="NCBI Taxonomy" id="2686198"/>
    <lineage>
        <taxon>Eukaryota</taxon>
        <taxon>Fungi</taxon>
        <taxon>Dikarya</taxon>
        <taxon>Ascomycota</taxon>
        <taxon>Pezizomycotina</taxon>
        <taxon>Sordariomycetes</taxon>
        <taxon>Hypocreomycetidae</taxon>
        <taxon>Hypocreales</taxon>
        <taxon>Bionectriaceae</taxon>
        <taxon>Emericellopsis</taxon>
    </lineage>
</organism>
<dbReference type="SUPFAM" id="SSF57959">
    <property type="entry name" value="Leucine zipper domain"/>
    <property type="match status" value="1"/>
</dbReference>
<comment type="caution">
    <text evidence="8">The sequence shown here is derived from an EMBL/GenBank/DDBJ whole genome shotgun (WGS) entry which is preliminary data.</text>
</comment>
<dbReference type="AlphaFoldDB" id="A0A9P9XYP5"/>
<accession>A0A9P9XYP5</accession>
<dbReference type="OrthoDB" id="5218140at2759"/>
<evidence type="ECO:0000256" key="7">
    <source>
        <dbReference type="SAM" id="MobiDB-lite"/>
    </source>
</evidence>
<keyword evidence="5" id="KW-0804">Transcription</keyword>
<evidence type="ECO:0000256" key="3">
    <source>
        <dbReference type="ARBA" id="ARBA00023015"/>
    </source>
</evidence>
<comment type="subcellular location">
    <subcellularLocation>
        <location evidence="1">Nucleus</location>
    </subcellularLocation>
</comment>
<dbReference type="Proteomes" id="UP001055219">
    <property type="component" value="Unassembled WGS sequence"/>
</dbReference>
<gene>
    <name evidence="8" type="ORF">J7T54_000051</name>
</gene>
<reference evidence="8" key="1">
    <citation type="journal article" date="2021" name="J Fungi (Basel)">
        <title>Genomic and Metabolomic Analyses of the Marine Fungus Emericellopsis cladophorae: Insights into Saltwater Adaptability Mechanisms and Its Biosynthetic Potential.</title>
        <authorList>
            <person name="Goncalves M.F.M."/>
            <person name="Hilario S."/>
            <person name="Van de Peer Y."/>
            <person name="Esteves A.C."/>
            <person name="Alves A."/>
        </authorList>
    </citation>
    <scope>NUCLEOTIDE SEQUENCE</scope>
    <source>
        <strain evidence="8">MUM 19.33</strain>
    </source>
</reference>
<keyword evidence="3" id="KW-0805">Transcription regulation</keyword>
<keyword evidence="9" id="KW-1185">Reference proteome</keyword>
<name>A0A9P9XYP5_9HYPO</name>